<name>A0AAV2TKY8_CALDB</name>
<comment type="caution">
    <text evidence="1">The sequence shown here is derived from an EMBL/GenBank/DDBJ whole genome shotgun (WGS) entry which is preliminary data.</text>
</comment>
<evidence type="ECO:0000313" key="2">
    <source>
        <dbReference type="Proteomes" id="UP001497525"/>
    </source>
</evidence>
<dbReference type="Gene3D" id="1.10.418.10">
    <property type="entry name" value="Calponin-like domain"/>
    <property type="match status" value="1"/>
</dbReference>
<dbReference type="InterPro" id="IPR036872">
    <property type="entry name" value="CH_dom_sf"/>
</dbReference>
<dbReference type="CDD" id="cd00014">
    <property type="entry name" value="CH_SF"/>
    <property type="match status" value="1"/>
</dbReference>
<dbReference type="SUPFAM" id="SSF47576">
    <property type="entry name" value="Calponin-homology domain, CH-domain"/>
    <property type="match status" value="1"/>
</dbReference>
<organism evidence="1 2">
    <name type="scientific">Calicophoron daubneyi</name>
    <name type="common">Rumen fluke</name>
    <name type="synonym">Paramphistomum daubneyi</name>
    <dbReference type="NCBI Taxonomy" id="300641"/>
    <lineage>
        <taxon>Eukaryota</taxon>
        <taxon>Metazoa</taxon>
        <taxon>Spiralia</taxon>
        <taxon>Lophotrochozoa</taxon>
        <taxon>Platyhelminthes</taxon>
        <taxon>Trematoda</taxon>
        <taxon>Digenea</taxon>
        <taxon>Plagiorchiida</taxon>
        <taxon>Pronocephalata</taxon>
        <taxon>Paramphistomoidea</taxon>
        <taxon>Paramphistomidae</taxon>
        <taxon>Calicophoron</taxon>
    </lineage>
</organism>
<sequence length="191" mass="21337">MATRCAGDTVPECADKNGAFAQFDGELAAKTLRWIRLLPEPEGISEYITNAVKKIPADVQTVNEEQYADFLSDGLALGYLMGSLDTGMLIKLQLVNAWQKPTFEYLETVLQRKRVEIFLQYARAMGVSDEARFSVDQLCKKTNLLMVALCLCELGCIIERKGSFQGPESPEFAFRKTSFGSLVGFLQCQRE</sequence>
<accession>A0AAV2TKY8</accession>
<dbReference type="Proteomes" id="UP001497525">
    <property type="component" value="Unassembled WGS sequence"/>
</dbReference>
<evidence type="ECO:0008006" key="3">
    <source>
        <dbReference type="Google" id="ProtNLM"/>
    </source>
</evidence>
<proteinExistence type="predicted"/>
<dbReference type="AlphaFoldDB" id="A0AAV2TKY8"/>
<gene>
    <name evidence="1" type="ORF">CDAUBV1_LOCUS11200</name>
</gene>
<evidence type="ECO:0000313" key="1">
    <source>
        <dbReference type="EMBL" id="CAL5136904.1"/>
    </source>
</evidence>
<protein>
    <recommendedName>
        <fullName evidence="3">Calponin-homology (CH) domain-containing protein</fullName>
    </recommendedName>
</protein>
<dbReference type="EMBL" id="CAXLJL010000356">
    <property type="protein sequence ID" value="CAL5136904.1"/>
    <property type="molecule type" value="Genomic_DNA"/>
</dbReference>
<reference evidence="1" key="1">
    <citation type="submission" date="2024-06" db="EMBL/GenBank/DDBJ databases">
        <authorList>
            <person name="Liu X."/>
            <person name="Lenzi L."/>
            <person name="Haldenby T S."/>
            <person name="Uol C."/>
        </authorList>
    </citation>
    <scope>NUCLEOTIDE SEQUENCE</scope>
</reference>